<accession>A0A1F2PD71</accession>
<keyword evidence="2" id="KW-0472">Membrane</keyword>
<dbReference type="SUPFAM" id="SSF49384">
    <property type="entry name" value="Carbohydrate-binding domain"/>
    <property type="match status" value="1"/>
</dbReference>
<dbReference type="InterPro" id="IPR008965">
    <property type="entry name" value="CBM2/CBM3_carb-bd_dom_sf"/>
</dbReference>
<proteinExistence type="predicted"/>
<evidence type="ECO:0000313" key="4">
    <source>
        <dbReference type="EMBL" id="OFV68822.1"/>
    </source>
</evidence>
<sequence>MTENLCPGDTFHVTVTVNSSTYNLRAVSMDLVYNSTVLQVNEITVSGPFTSYLTEPGSGDDGAGTIHYGIANTEGTYRPSAGTFITVEFEVKAGAADGNYALALQNVVLKDENNDVIPGVTVTDGEGVVECNAISPTATANETANATATVTATPTANETANATATPTANATATATETTTATATLTEIPTTTATATETPAETPESTETPVQPGFGIALLLIGLAAVYILKRKN</sequence>
<feature type="domain" description="Cohesin" evidence="3">
    <location>
        <begin position="7"/>
        <end position="126"/>
    </location>
</feature>
<dbReference type="Proteomes" id="UP000186940">
    <property type="component" value="Unassembled WGS sequence"/>
</dbReference>
<name>A0A1F2PD71_9EURY</name>
<dbReference type="CDD" id="cd08547">
    <property type="entry name" value="Type_II_cohesin"/>
    <property type="match status" value="1"/>
</dbReference>
<gene>
    <name evidence="4" type="ORF">SCAL_000498</name>
</gene>
<evidence type="ECO:0000313" key="5">
    <source>
        <dbReference type="Proteomes" id="UP000186940"/>
    </source>
</evidence>
<keyword evidence="2" id="KW-1133">Transmembrane helix</keyword>
<evidence type="ECO:0000256" key="1">
    <source>
        <dbReference type="SAM" id="MobiDB-lite"/>
    </source>
</evidence>
<protein>
    <submittedName>
        <fullName evidence="4">Cellulosome anchoring protein, cohesin region domain protein</fullName>
    </submittedName>
</protein>
<feature type="region of interest" description="Disordered" evidence="1">
    <location>
        <begin position="153"/>
        <end position="208"/>
    </location>
</feature>
<dbReference type="GO" id="GO:0030246">
    <property type="term" value="F:carbohydrate binding"/>
    <property type="evidence" value="ECO:0007669"/>
    <property type="project" value="InterPro"/>
</dbReference>
<dbReference type="EMBL" id="LYOS01000001">
    <property type="protein sequence ID" value="OFV68822.1"/>
    <property type="molecule type" value="Genomic_DNA"/>
</dbReference>
<comment type="caution">
    <text evidence="4">The sequence shown here is derived from an EMBL/GenBank/DDBJ whole genome shotgun (WGS) entry which is preliminary data.</text>
</comment>
<organism evidence="4 5">
    <name type="scientific">Candidatus Syntropharchaeum caldarium</name>
    <dbReference type="NCBI Taxonomy" id="1838285"/>
    <lineage>
        <taxon>Archaea</taxon>
        <taxon>Methanobacteriati</taxon>
        <taxon>Methanobacteriota</taxon>
        <taxon>Stenosarchaea group</taxon>
        <taxon>Methanomicrobia</taxon>
        <taxon>Methanosarcinales</taxon>
        <taxon>ANME-2 cluster</taxon>
        <taxon>Candidatus Syntropharchaeum</taxon>
    </lineage>
</organism>
<evidence type="ECO:0000256" key="2">
    <source>
        <dbReference type="SAM" id="Phobius"/>
    </source>
</evidence>
<dbReference type="InterPro" id="IPR002102">
    <property type="entry name" value="Cohesin_dom"/>
</dbReference>
<keyword evidence="5" id="KW-1185">Reference proteome</keyword>
<dbReference type="Gene3D" id="2.60.40.680">
    <property type="match status" value="1"/>
</dbReference>
<reference evidence="4" key="1">
    <citation type="submission" date="2016-05" db="EMBL/GenBank/DDBJ databases">
        <title>Microbial consortia oxidize butane by reversing methanogenesis.</title>
        <authorList>
            <person name="Laso-Perez R."/>
            <person name="Richter M."/>
            <person name="Wegener G."/>
            <person name="Musat F."/>
        </authorList>
    </citation>
    <scope>NUCLEOTIDE SEQUENCE [LARGE SCALE GENOMIC DNA]</scope>
    <source>
        <strain evidence="4">BOX2</strain>
    </source>
</reference>
<feature type="transmembrane region" description="Helical" evidence="2">
    <location>
        <begin position="211"/>
        <end position="228"/>
    </location>
</feature>
<dbReference type="Pfam" id="PF00963">
    <property type="entry name" value="Cohesin"/>
    <property type="match status" value="1"/>
</dbReference>
<evidence type="ECO:0000259" key="3">
    <source>
        <dbReference type="Pfam" id="PF00963"/>
    </source>
</evidence>
<dbReference type="GO" id="GO:0000272">
    <property type="term" value="P:polysaccharide catabolic process"/>
    <property type="evidence" value="ECO:0007669"/>
    <property type="project" value="InterPro"/>
</dbReference>
<dbReference type="PATRIC" id="fig|1838285.3.peg.506"/>
<dbReference type="AlphaFoldDB" id="A0A1F2PD71"/>
<keyword evidence="2" id="KW-0812">Transmembrane</keyword>